<evidence type="ECO:0000256" key="5">
    <source>
        <dbReference type="ARBA" id="ARBA00023136"/>
    </source>
</evidence>
<comment type="subcellular location">
    <subcellularLocation>
        <location evidence="1">Cell membrane</location>
        <topology evidence="1">Multi-pass membrane protein</topology>
    </subcellularLocation>
</comment>
<dbReference type="PANTHER" id="PTHR30213:SF0">
    <property type="entry name" value="UPF0761 MEMBRANE PROTEIN YIHY"/>
    <property type="match status" value="1"/>
</dbReference>
<protein>
    <submittedName>
        <fullName evidence="8">Membrane protein</fullName>
    </submittedName>
</protein>
<evidence type="ECO:0000256" key="1">
    <source>
        <dbReference type="ARBA" id="ARBA00004651"/>
    </source>
</evidence>
<dbReference type="PANTHER" id="PTHR30213">
    <property type="entry name" value="INNER MEMBRANE PROTEIN YHJD"/>
    <property type="match status" value="1"/>
</dbReference>
<feature type="transmembrane region" description="Helical" evidence="7">
    <location>
        <begin position="46"/>
        <end position="69"/>
    </location>
</feature>
<organism evidence="8 9">
    <name type="scientific">Citreimonas salinaria</name>
    <dbReference type="NCBI Taxonomy" id="321339"/>
    <lineage>
        <taxon>Bacteria</taxon>
        <taxon>Pseudomonadati</taxon>
        <taxon>Pseudomonadota</taxon>
        <taxon>Alphaproteobacteria</taxon>
        <taxon>Rhodobacterales</taxon>
        <taxon>Roseobacteraceae</taxon>
        <taxon>Citreimonas</taxon>
    </lineage>
</organism>
<dbReference type="GO" id="GO:0005886">
    <property type="term" value="C:plasma membrane"/>
    <property type="evidence" value="ECO:0007669"/>
    <property type="project" value="UniProtKB-SubCell"/>
</dbReference>
<feature type="transmembrane region" description="Helical" evidence="7">
    <location>
        <begin position="259"/>
        <end position="280"/>
    </location>
</feature>
<dbReference type="NCBIfam" id="TIGR00765">
    <property type="entry name" value="yihY_not_rbn"/>
    <property type="match status" value="1"/>
</dbReference>
<keyword evidence="2" id="KW-1003">Cell membrane</keyword>
<accession>A0A1H3J5Z6</accession>
<evidence type="ECO:0000313" key="9">
    <source>
        <dbReference type="Proteomes" id="UP000199286"/>
    </source>
</evidence>
<feature type="transmembrane region" description="Helical" evidence="7">
    <location>
        <begin position="151"/>
        <end position="181"/>
    </location>
</feature>
<proteinExistence type="predicted"/>
<sequence length="376" mass="40421">MEKDQIDIGRDATGPASMPRRGWFAVLRRVFDHLFKQHIGLMAAGIAFYGLLAIFPAITTAVALVGLVYDPAALASESGWLLSALPQDAQVLIDDQLRKVASAESGSLGVAALISLGIALWSASNATASVIEGLNVINEEEETRSFIALRLMTIALTVAIVLGLSVAVVIVAAIPALLGVFAQSDYPQTVAMIVRWPAMFVIGIIGIATLYRHGPDRRGARWRWLTPGAVTGCTLWVLGTVLFSYYVQNFAAYNEIFGTLAGVIILLTWLWLSAFVLLLGTQIDAELEHQTMRDSTVGPDRPMGDRGAVKADTLPPGMDQPADPAVTPDELPKSPFEVDEKPIPPDEDPAGKSRQDGAKEAGRDRAGTEPQVRARR</sequence>
<evidence type="ECO:0000313" key="8">
    <source>
        <dbReference type="EMBL" id="SDY35361.1"/>
    </source>
</evidence>
<dbReference type="Pfam" id="PF03631">
    <property type="entry name" value="Virul_fac_BrkB"/>
    <property type="match status" value="1"/>
</dbReference>
<dbReference type="STRING" id="321339.SAMN05444340_10675"/>
<keyword evidence="3 7" id="KW-0812">Transmembrane</keyword>
<evidence type="ECO:0000256" key="3">
    <source>
        <dbReference type="ARBA" id="ARBA00022692"/>
    </source>
</evidence>
<dbReference type="InterPro" id="IPR017039">
    <property type="entry name" value="Virul_fac_BrkB"/>
</dbReference>
<evidence type="ECO:0000256" key="4">
    <source>
        <dbReference type="ARBA" id="ARBA00022989"/>
    </source>
</evidence>
<dbReference type="AlphaFoldDB" id="A0A1H3J5Z6"/>
<feature type="region of interest" description="Disordered" evidence="6">
    <location>
        <begin position="293"/>
        <end position="376"/>
    </location>
</feature>
<evidence type="ECO:0000256" key="6">
    <source>
        <dbReference type="SAM" id="MobiDB-lite"/>
    </source>
</evidence>
<name>A0A1H3J5Z6_9RHOB</name>
<gene>
    <name evidence="8" type="ORF">SAMN05444340_10675</name>
</gene>
<dbReference type="Proteomes" id="UP000199286">
    <property type="component" value="Unassembled WGS sequence"/>
</dbReference>
<dbReference type="RefSeq" id="WP_245710834.1">
    <property type="nucleotide sequence ID" value="NZ_FNPF01000006.1"/>
</dbReference>
<feature type="transmembrane region" description="Helical" evidence="7">
    <location>
        <begin position="224"/>
        <end position="247"/>
    </location>
</feature>
<reference evidence="8 9" key="1">
    <citation type="submission" date="2016-10" db="EMBL/GenBank/DDBJ databases">
        <authorList>
            <person name="de Groot N.N."/>
        </authorList>
    </citation>
    <scope>NUCLEOTIDE SEQUENCE [LARGE SCALE GENOMIC DNA]</scope>
    <source>
        <strain evidence="8 9">DSM 26880</strain>
    </source>
</reference>
<keyword evidence="5 7" id="KW-0472">Membrane</keyword>
<keyword evidence="4 7" id="KW-1133">Transmembrane helix</keyword>
<feature type="transmembrane region" description="Helical" evidence="7">
    <location>
        <begin position="193"/>
        <end position="212"/>
    </location>
</feature>
<feature type="transmembrane region" description="Helical" evidence="7">
    <location>
        <begin position="108"/>
        <end position="131"/>
    </location>
</feature>
<dbReference type="EMBL" id="FNPF01000006">
    <property type="protein sequence ID" value="SDY35361.1"/>
    <property type="molecule type" value="Genomic_DNA"/>
</dbReference>
<evidence type="ECO:0000256" key="2">
    <source>
        <dbReference type="ARBA" id="ARBA00022475"/>
    </source>
</evidence>
<keyword evidence="9" id="KW-1185">Reference proteome</keyword>
<evidence type="ECO:0000256" key="7">
    <source>
        <dbReference type="SAM" id="Phobius"/>
    </source>
</evidence>
<feature type="compositionally biased region" description="Basic and acidic residues" evidence="6">
    <location>
        <begin position="330"/>
        <end position="367"/>
    </location>
</feature>